<dbReference type="AlphaFoldDB" id="A0A7X0IV42"/>
<evidence type="ECO:0000313" key="2">
    <source>
        <dbReference type="Proteomes" id="UP000565576"/>
    </source>
</evidence>
<evidence type="ECO:0000313" key="1">
    <source>
        <dbReference type="EMBL" id="MBB6487770.1"/>
    </source>
</evidence>
<sequence length="48" mass="5306">MSFEAIKTRPNVSPSWQYMQPHNMALNPDLLAEHSSKPEAIQPAAVTA</sequence>
<gene>
    <name evidence="1" type="ORF">GGD46_005080</name>
</gene>
<organism evidence="1 2">
    <name type="scientific">Rhizobium lusitanum</name>
    <dbReference type="NCBI Taxonomy" id="293958"/>
    <lineage>
        <taxon>Bacteria</taxon>
        <taxon>Pseudomonadati</taxon>
        <taxon>Pseudomonadota</taxon>
        <taxon>Alphaproteobacteria</taxon>
        <taxon>Hyphomicrobiales</taxon>
        <taxon>Rhizobiaceae</taxon>
        <taxon>Rhizobium/Agrobacterium group</taxon>
        <taxon>Rhizobium</taxon>
    </lineage>
</organism>
<reference evidence="1 2" key="1">
    <citation type="submission" date="2020-08" db="EMBL/GenBank/DDBJ databases">
        <title>Genomic Encyclopedia of Type Strains, Phase IV (KMG-V): Genome sequencing to study the core and pangenomes of soil and plant-associated prokaryotes.</title>
        <authorList>
            <person name="Whitman W."/>
        </authorList>
    </citation>
    <scope>NUCLEOTIDE SEQUENCE [LARGE SCALE GENOMIC DNA]</scope>
    <source>
        <strain evidence="1 2">SEMIA 4060</strain>
    </source>
</reference>
<accession>A0A7X0IV42</accession>
<protein>
    <submittedName>
        <fullName evidence="1">Uncharacterized protein</fullName>
    </submittedName>
</protein>
<dbReference type="EMBL" id="JACHBG010000016">
    <property type="protein sequence ID" value="MBB6487770.1"/>
    <property type="molecule type" value="Genomic_DNA"/>
</dbReference>
<dbReference type="Proteomes" id="UP000565576">
    <property type="component" value="Unassembled WGS sequence"/>
</dbReference>
<proteinExistence type="predicted"/>
<dbReference type="RefSeq" id="WP_184708950.1">
    <property type="nucleotide sequence ID" value="NZ_JACHBG010000016.1"/>
</dbReference>
<name>A0A7X0IV42_9HYPH</name>
<comment type="caution">
    <text evidence="1">The sequence shown here is derived from an EMBL/GenBank/DDBJ whole genome shotgun (WGS) entry which is preliminary data.</text>
</comment>